<evidence type="ECO:0000313" key="2">
    <source>
        <dbReference type="EMBL" id="CAD9540995.1"/>
    </source>
</evidence>
<proteinExistence type="predicted"/>
<protein>
    <recommendedName>
        <fullName evidence="1">DUF7577 domain-containing protein</fullName>
    </recommendedName>
</protein>
<sequence>MRVRMERGRAVGVEWAGGAAGAGSYLGLDGGCGGCMGSPYPCGGSAPAEPPKPKLSRPRAGGMVPQFCPSCGGKIQPQFQFCPHCGGSLEFGSTGDTEKQEMW</sequence>
<dbReference type="EMBL" id="HBGW01024873">
    <property type="protein sequence ID" value="CAD9540995.1"/>
    <property type="molecule type" value="Transcribed_RNA"/>
</dbReference>
<gene>
    <name evidence="2" type="ORF">BRAN1462_LOCUS15779</name>
</gene>
<dbReference type="Pfam" id="PF24463">
    <property type="entry name" value="DUF7577"/>
    <property type="match status" value="1"/>
</dbReference>
<reference evidence="2" key="1">
    <citation type="submission" date="2021-01" db="EMBL/GenBank/DDBJ databases">
        <authorList>
            <person name="Corre E."/>
            <person name="Pelletier E."/>
            <person name="Niang G."/>
            <person name="Scheremetjew M."/>
            <person name="Finn R."/>
            <person name="Kale V."/>
            <person name="Holt S."/>
            <person name="Cochrane G."/>
            <person name="Meng A."/>
            <person name="Brown T."/>
            <person name="Cohen L."/>
        </authorList>
    </citation>
    <scope>NUCLEOTIDE SEQUENCE</scope>
    <source>
        <strain evidence="2">RCC3387</strain>
    </source>
</reference>
<feature type="domain" description="DUF7577" evidence="1">
    <location>
        <begin position="67"/>
        <end position="90"/>
    </location>
</feature>
<name>A0A7S2NH62_9DINO</name>
<accession>A0A7S2NH62</accession>
<dbReference type="AlphaFoldDB" id="A0A7S2NH62"/>
<organism evidence="2">
    <name type="scientific">Zooxanthella nutricula</name>
    <dbReference type="NCBI Taxonomy" id="1333877"/>
    <lineage>
        <taxon>Eukaryota</taxon>
        <taxon>Sar</taxon>
        <taxon>Alveolata</taxon>
        <taxon>Dinophyceae</taxon>
        <taxon>Peridiniales</taxon>
        <taxon>Peridiniales incertae sedis</taxon>
        <taxon>Zooxanthella</taxon>
    </lineage>
</organism>
<evidence type="ECO:0000259" key="1">
    <source>
        <dbReference type="Pfam" id="PF24463"/>
    </source>
</evidence>
<dbReference type="InterPro" id="IPR055999">
    <property type="entry name" value="DUF7577"/>
</dbReference>